<dbReference type="InterPro" id="IPR016975">
    <property type="entry name" value="Cell_wall_LiaF"/>
</dbReference>
<protein>
    <submittedName>
        <fullName evidence="3">Cell wall-active antibiotics response protein</fullName>
    </submittedName>
</protein>
<dbReference type="KEGG" id="mcui:G8O30_01490"/>
<dbReference type="InterPro" id="IPR047793">
    <property type="entry name" value="LiaF_C"/>
</dbReference>
<evidence type="ECO:0000313" key="3">
    <source>
        <dbReference type="EMBL" id="QPC45736.1"/>
    </source>
</evidence>
<dbReference type="RefSeq" id="WP_239673254.1">
    <property type="nucleotide sequence ID" value="NZ_CP049742.1"/>
</dbReference>
<dbReference type="AlphaFoldDB" id="A0A7S8C981"/>
<dbReference type="InterPro" id="IPR024425">
    <property type="entry name" value="LiaF-like_C"/>
</dbReference>
<evidence type="ECO:0000256" key="1">
    <source>
        <dbReference type="SAM" id="Phobius"/>
    </source>
</evidence>
<dbReference type="PIRSF" id="PIRSF031509">
    <property type="entry name" value="Cell_wall_LiaF/YvqF"/>
    <property type="match status" value="1"/>
</dbReference>
<evidence type="ECO:0000259" key="2">
    <source>
        <dbReference type="Pfam" id="PF09922"/>
    </source>
</evidence>
<sequence>MKWKEKGILQRLMIVAVILFSIELLFIRTGFLVPIGFASLCMYFGWKKRKKIIWKLVGWLGVIILIALAFELITIRLLFFVLLIWGVVQLSNRKTSAYNVLKQDTASPIQNLVIGHQTTPTSPYVWKDISFNQLIGDSQIDLTGTVLPERECFIVAQQAIGELTVVMPYNVEFSVKHTSLFGETKIVESSTNSNWKQNIYYETVGFQSSTSRVRIITTGFFSRVKVIRG</sequence>
<proteinExistence type="predicted"/>
<accession>A0A7S8C981</accession>
<evidence type="ECO:0000313" key="4">
    <source>
        <dbReference type="Proteomes" id="UP000593626"/>
    </source>
</evidence>
<organism evidence="3 4">
    <name type="scientific">Mangrovibacillus cuniculi</name>
    <dbReference type="NCBI Taxonomy" id="2593652"/>
    <lineage>
        <taxon>Bacteria</taxon>
        <taxon>Bacillati</taxon>
        <taxon>Bacillota</taxon>
        <taxon>Bacilli</taxon>
        <taxon>Bacillales</taxon>
        <taxon>Bacillaceae</taxon>
        <taxon>Mangrovibacillus</taxon>
    </lineage>
</organism>
<keyword evidence="4" id="KW-1185">Reference proteome</keyword>
<keyword evidence="1" id="KW-0472">Membrane</keyword>
<dbReference type="NCBIfam" id="NF040535">
    <property type="entry name" value="LiaF_C_term"/>
    <property type="match status" value="1"/>
</dbReference>
<feature type="transmembrane region" description="Helical" evidence="1">
    <location>
        <begin position="12"/>
        <end position="45"/>
    </location>
</feature>
<dbReference type="Pfam" id="PF09922">
    <property type="entry name" value="LiaF-like_C"/>
    <property type="match status" value="1"/>
</dbReference>
<keyword evidence="1" id="KW-0812">Transmembrane</keyword>
<gene>
    <name evidence="3" type="ORF">G8O30_01490</name>
</gene>
<reference evidence="3 4" key="1">
    <citation type="submission" date="2019-07" db="EMBL/GenBank/DDBJ databases">
        <title>Genome sequence of 2 isolates from Red Sea Mangroves.</title>
        <authorList>
            <person name="Sefrji F."/>
            <person name="Michoud G."/>
            <person name="Merlino G."/>
            <person name="Daffonchio D."/>
        </authorList>
    </citation>
    <scope>NUCLEOTIDE SEQUENCE [LARGE SCALE GENOMIC DNA]</scope>
    <source>
        <strain evidence="3 4">R1DC41</strain>
    </source>
</reference>
<feature type="transmembrane region" description="Helical" evidence="1">
    <location>
        <begin position="57"/>
        <end position="88"/>
    </location>
</feature>
<dbReference type="Proteomes" id="UP000593626">
    <property type="component" value="Chromosome"/>
</dbReference>
<dbReference type="GO" id="GO:0016020">
    <property type="term" value="C:membrane"/>
    <property type="evidence" value="ECO:0007669"/>
    <property type="project" value="InterPro"/>
</dbReference>
<feature type="domain" description="Cell wall-active antibiotics response LiaF-like C-terminal" evidence="2">
    <location>
        <begin position="114"/>
        <end position="226"/>
    </location>
</feature>
<dbReference type="EMBL" id="CP049742">
    <property type="protein sequence ID" value="QPC45736.1"/>
    <property type="molecule type" value="Genomic_DNA"/>
</dbReference>
<name>A0A7S8C981_9BACI</name>
<keyword evidence="1" id="KW-1133">Transmembrane helix</keyword>